<name>A0AAV4UAB4_CAEEX</name>
<dbReference type="Proteomes" id="UP001054945">
    <property type="component" value="Unassembled WGS sequence"/>
</dbReference>
<sequence>MKEILNITDPEMLNTEKYNFQTTSTEKPVTEQYITSSFLADLFEINTAPSILTEDVADNKPVIGDTHNETEEKLWIFIHNNTRNIFELSFVEDIKNGTNKSYKHIPNNVSLFSEIRTSAPDIDTEFITYTKMNNLLELFTKDISSYETAIANENFVNEIMNSSQIPDYNLH</sequence>
<accession>A0AAV4UAB4</accession>
<dbReference type="EMBL" id="BPLR01012546">
    <property type="protein sequence ID" value="GIY54731.1"/>
    <property type="molecule type" value="Genomic_DNA"/>
</dbReference>
<keyword evidence="2" id="KW-1185">Reference proteome</keyword>
<protein>
    <submittedName>
        <fullName evidence="1">Uncharacterized protein</fullName>
    </submittedName>
</protein>
<organism evidence="1 2">
    <name type="scientific">Caerostris extrusa</name>
    <name type="common">Bark spider</name>
    <name type="synonym">Caerostris bankana</name>
    <dbReference type="NCBI Taxonomy" id="172846"/>
    <lineage>
        <taxon>Eukaryota</taxon>
        <taxon>Metazoa</taxon>
        <taxon>Ecdysozoa</taxon>
        <taxon>Arthropoda</taxon>
        <taxon>Chelicerata</taxon>
        <taxon>Arachnida</taxon>
        <taxon>Araneae</taxon>
        <taxon>Araneomorphae</taxon>
        <taxon>Entelegynae</taxon>
        <taxon>Araneoidea</taxon>
        <taxon>Araneidae</taxon>
        <taxon>Caerostris</taxon>
    </lineage>
</organism>
<proteinExistence type="predicted"/>
<reference evidence="1 2" key="1">
    <citation type="submission" date="2021-06" db="EMBL/GenBank/DDBJ databases">
        <title>Caerostris extrusa draft genome.</title>
        <authorList>
            <person name="Kono N."/>
            <person name="Arakawa K."/>
        </authorList>
    </citation>
    <scope>NUCLEOTIDE SEQUENCE [LARGE SCALE GENOMIC DNA]</scope>
</reference>
<dbReference type="AlphaFoldDB" id="A0AAV4UAB4"/>
<evidence type="ECO:0000313" key="1">
    <source>
        <dbReference type="EMBL" id="GIY54731.1"/>
    </source>
</evidence>
<evidence type="ECO:0000313" key="2">
    <source>
        <dbReference type="Proteomes" id="UP001054945"/>
    </source>
</evidence>
<gene>
    <name evidence="1" type="ORF">CEXT_176531</name>
</gene>
<comment type="caution">
    <text evidence="1">The sequence shown here is derived from an EMBL/GenBank/DDBJ whole genome shotgun (WGS) entry which is preliminary data.</text>
</comment>